<evidence type="ECO:0000313" key="1">
    <source>
        <dbReference type="EMBL" id="GAG72799.1"/>
    </source>
</evidence>
<dbReference type="EMBL" id="BART01000479">
    <property type="protein sequence ID" value="GAG72799.1"/>
    <property type="molecule type" value="Genomic_DNA"/>
</dbReference>
<proteinExistence type="predicted"/>
<gene>
    <name evidence="1" type="ORF">S01H4_02254</name>
</gene>
<name>X0ZTX2_9ZZZZ</name>
<accession>X0ZTX2</accession>
<comment type="caution">
    <text evidence="1">The sequence shown here is derived from an EMBL/GenBank/DDBJ whole genome shotgun (WGS) entry which is preliminary data.</text>
</comment>
<organism evidence="1">
    <name type="scientific">marine sediment metagenome</name>
    <dbReference type="NCBI Taxonomy" id="412755"/>
    <lineage>
        <taxon>unclassified sequences</taxon>
        <taxon>metagenomes</taxon>
        <taxon>ecological metagenomes</taxon>
    </lineage>
</organism>
<reference evidence="1" key="1">
    <citation type="journal article" date="2014" name="Front. Microbiol.">
        <title>High frequency of phylogenetically diverse reductive dehalogenase-homologous genes in deep subseafloor sedimentary metagenomes.</title>
        <authorList>
            <person name="Kawai M."/>
            <person name="Futagami T."/>
            <person name="Toyoda A."/>
            <person name="Takaki Y."/>
            <person name="Nishi S."/>
            <person name="Hori S."/>
            <person name="Arai W."/>
            <person name="Tsubouchi T."/>
            <person name="Morono Y."/>
            <person name="Uchiyama I."/>
            <person name="Ito T."/>
            <person name="Fujiyama A."/>
            <person name="Inagaki F."/>
            <person name="Takami H."/>
        </authorList>
    </citation>
    <scope>NUCLEOTIDE SEQUENCE</scope>
    <source>
        <strain evidence="1">Expedition CK06-06</strain>
    </source>
</reference>
<sequence length="383" mass="43115">MPWFNEQPTNAERQYWKVLPEGFGMPISLWPHSGSKRTNSLYRLRYMRNDAIYPSASRFYCVYDSGETSPVGNPPGHRNWGWMDVSPLGEDHLYGEAGPDPEGWDASIDIQAMETLPLFGTPGILQSYRVTRPGGGWKEFTFEHPRDSFSQWWQPYMSAGNLNPPPNATSDSNDWPFESPGGLWARNTVPECYSFPNPLGDGFADFNGSDSWIELTNSTPNVAGRWIYTAQLFIRDPVGAWVMCSTTSVNPRTGYNDDFGQWRSAKVATDSSAPLNQWFEFRMEREWTVPTGNHMKVYFNGIEVGSSLQPNYQLSFNALGGNRPNPAANKWADMRMRDLLFRRGSPASPQVILDMPLRQNTCDLGPFANHGIPHNVGLPACPP</sequence>
<protein>
    <submittedName>
        <fullName evidence="1">Uncharacterized protein</fullName>
    </submittedName>
</protein>
<dbReference type="AlphaFoldDB" id="X0ZTX2"/>